<keyword evidence="14" id="KW-1185">Reference proteome</keyword>
<name>A0A2N5S8V9_9BASI</name>
<feature type="region of interest" description="Disordered" evidence="11">
    <location>
        <begin position="157"/>
        <end position="206"/>
    </location>
</feature>
<feature type="transmembrane region" description="Helical" evidence="12">
    <location>
        <begin position="42"/>
        <end position="62"/>
    </location>
</feature>
<dbReference type="OrthoDB" id="5599171at2759"/>
<evidence type="ECO:0000256" key="10">
    <source>
        <dbReference type="ARBA" id="ARBA00030458"/>
    </source>
</evidence>
<keyword evidence="9" id="KW-0539">Nucleus</keyword>
<dbReference type="EMBL" id="PGCJ01001093">
    <property type="protein sequence ID" value="PLW09675.1"/>
    <property type="molecule type" value="Genomic_DNA"/>
</dbReference>
<sequence length="241" mass="26807">MPHSPFSPPPTNRETFKDLLVFEERLKQNAERLQRQRIKYEAFLVTIIVASLLLAYKTFIAISPYKLIHYLYVALFLVSITTLILFFATGMYTDQIAYAYKFIPQTNRALRPFNMFLITPSTASSLTRASSSGRVGRGPLWLLMGLPFKQLFQRRPPAAPSVAGRPPRTPRATCSPPTPRMRRSTSQISTLGARSSSPPPSARPSSTSINCIEISGKSARKNASLLLTPLHCCLVLAHPST</sequence>
<protein>
    <recommendedName>
        <fullName evidence="10">Transmembrane protein 188</fullName>
    </recommendedName>
</protein>
<organism evidence="13 14">
    <name type="scientific">Puccinia coronata f. sp. avenae</name>
    <dbReference type="NCBI Taxonomy" id="200324"/>
    <lineage>
        <taxon>Eukaryota</taxon>
        <taxon>Fungi</taxon>
        <taxon>Dikarya</taxon>
        <taxon>Basidiomycota</taxon>
        <taxon>Pucciniomycotina</taxon>
        <taxon>Pucciniomycetes</taxon>
        <taxon>Pucciniales</taxon>
        <taxon>Pucciniaceae</taxon>
        <taxon>Puccinia</taxon>
    </lineage>
</organism>
<feature type="transmembrane region" description="Helical" evidence="12">
    <location>
        <begin position="68"/>
        <end position="92"/>
    </location>
</feature>
<evidence type="ECO:0000256" key="3">
    <source>
        <dbReference type="ARBA" id="ARBA00010998"/>
    </source>
</evidence>
<comment type="similarity">
    <text evidence="3">Belongs to the CNEP1R1 family.</text>
</comment>
<evidence type="ECO:0000256" key="4">
    <source>
        <dbReference type="ARBA" id="ARBA00022490"/>
    </source>
</evidence>
<keyword evidence="7" id="KW-0443">Lipid metabolism</keyword>
<reference evidence="13 14" key="1">
    <citation type="submission" date="2017-11" db="EMBL/GenBank/DDBJ databases">
        <title>De novo assembly and phasing of dikaryotic genomes from two isolates of Puccinia coronata f. sp. avenae, the causal agent of oat crown rust.</title>
        <authorList>
            <person name="Miller M.E."/>
            <person name="Zhang Y."/>
            <person name="Omidvar V."/>
            <person name="Sperschneider J."/>
            <person name="Schwessinger B."/>
            <person name="Raley C."/>
            <person name="Palmer J.M."/>
            <person name="Garnica D."/>
            <person name="Upadhyaya N."/>
            <person name="Rathjen J."/>
            <person name="Taylor J.M."/>
            <person name="Park R.F."/>
            <person name="Dodds P.N."/>
            <person name="Hirsch C.D."/>
            <person name="Kianian S.F."/>
            <person name="Figueroa M."/>
        </authorList>
    </citation>
    <scope>NUCLEOTIDE SEQUENCE [LARGE SCALE GENOMIC DNA]</scope>
    <source>
        <strain evidence="13">12NC29</strain>
    </source>
</reference>
<dbReference type="Pfam" id="PF03907">
    <property type="entry name" value="Spo7"/>
    <property type="match status" value="1"/>
</dbReference>
<evidence type="ECO:0000256" key="6">
    <source>
        <dbReference type="ARBA" id="ARBA00022989"/>
    </source>
</evidence>
<dbReference type="GO" id="GO:0005737">
    <property type="term" value="C:cytoplasm"/>
    <property type="evidence" value="ECO:0007669"/>
    <property type="project" value="UniProtKB-SubCell"/>
</dbReference>
<dbReference type="Proteomes" id="UP000235388">
    <property type="component" value="Unassembled WGS sequence"/>
</dbReference>
<evidence type="ECO:0000256" key="11">
    <source>
        <dbReference type="SAM" id="MobiDB-lite"/>
    </source>
</evidence>
<dbReference type="PANTHER" id="PTHR20996:SF1">
    <property type="entry name" value="NUCLEAR ENVELOPE PHOSPHATASE-REGULATORY SUBUNIT 1"/>
    <property type="match status" value="1"/>
</dbReference>
<proteinExistence type="inferred from homology"/>
<evidence type="ECO:0000313" key="13">
    <source>
        <dbReference type="EMBL" id="PLW09675.1"/>
    </source>
</evidence>
<evidence type="ECO:0000256" key="8">
    <source>
        <dbReference type="ARBA" id="ARBA00023136"/>
    </source>
</evidence>
<dbReference type="GO" id="GO:0031965">
    <property type="term" value="C:nuclear membrane"/>
    <property type="evidence" value="ECO:0007669"/>
    <property type="project" value="UniProtKB-SubCell"/>
</dbReference>
<gene>
    <name evidence="13" type="ORF">PCANC_22233</name>
</gene>
<dbReference type="GO" id="GO:0019888">
    <property type="term" value="F:protein phosphatase regulator activity"/>
    <property type="evidence" value="ECO:0007669"/>
    <property type="project" value="InterPro"/>
</dbReference>
<keyword evidence="5 12" id="KW-0812">Transmembrane</keyword>
<dbReference type="GO" id="GO:0071595">
    <property type="term" value="C:Nem1-Spo7 phosphatase complex"/>
    <property type="evidence" value="ECO:0007669"/>
    <property type="project" value="InterPro"/>
</dbReference>
<evidence type="ECO:0000256" key="2">
    <source>
        <dbReference type="ARBA" id="ARBA00004496"/>
    </source>
</evidence>
<evidence type="ECO:0000256" key="7">
    <source>
        <dbReference type="ARBA" id="ARBA00023098"/>
    </source>
</evidence>
<evidence type="ECO:0000313" key="14">
    <source>
        <dbReference type="Proteomes" id="UP000235388"/>
    </source>
</evidence>
<dbReference type="InterPro" id="IPR019168">
    <property type="entry name" value="NEP1-R1"/>
</dbReference>
<dbReference type="AlphaFoldDB" id="A0A2N5S8V9"/>
<dbReference type="STRING" id="200324.A0A2N5S8V9"/>
<accession>A0A2N5S8V9</accession>
<evidence type="ECO:0000256" key="5">
    <source>
        <dbReference type="ARBA" id="ARBA00022692"/>
    </source>
</evidence>
<dbReference type="InterPro" id="IPR005605">
    <property type="entry name" value="Spo7"/>
</dbReference>
<keyword evidence="8 12" id="KW-0472">Membrane</keyword>
<evidence type="ECO:0000256" key="12">
    <source>
        <dbReference type="SAM" id="Phobius"/>
    </source>
</evidence>
<keyword evidence="6 12" id="KW-1133">Transmembrane helix</keyword>
<evidence type="ECO:0000256" key="9">
    <source>
        <dbReference type="ARBA" id="ARBA00023242"/>
    </source>
</evidence>
<keyword evidence="4" id="KW-0963">Cytoplasm</keyword>
<evidence type="ECO:0000256" key="1">
    <source>
        <dbReference type="ARBA" id="ARBA00004232"/>
    </source>
</evidence>
<dbReference type="PANTHER" id="PTHR20996">
    <property type="entry name" value="NUCLEAR ENVELOPE PHOSPHATASE-REGULATORY SUBUNIT 1"/>
    <property type="match status" value="1"/>
</dbReference>
<dbReference type="GO" id="GO:0006629">
    <property type="term" value="P:lipid metabolic process"/>
    <property type="evidence" value="ECO:0007669"/>
    <property type="project" value="UniProtKB-KW"/>
</dbReference>
<comment type="subcellular location">
    <subcellularLocation>
        <location evidence="2">Cytoplasm</location>
    </subcellularLocation>
    <subcellularLocation>
        <location evidence="1">Nucleus membrane</location>
        <topology evidence="1">Multi-pass membrane protein</topology>
    </subcellularLocation>
</comment>
<comment type="caution">
    <text evidence="13">The sequence shown here is derived from an EMBL/GenBank/DDBJ whole genome shotgun (WGS) entry which is preliminary data.</text>
</comment>